<dbReference type="Proteomes" id="UP000245771">
    <property type="component" value="Unassembled WGS sequence"/>
</dbReference>
<dbReference type="InParanoid" id="A0A316VEA5"/>
<proteinExistence type="predicted"/>
<dbReference type="AlphaFoldDB" id="A0A316VEA5"/>
<gene>
    <name evidence="2" type="ORF">FA14DRAFT_160895</name>
</gene>
<reference evidence="2 3" key="1">
    <citation type="journal article" date="2018" name="Mol. Biol. Evol.">
        <title>Broad Genomic Sampling Reveals a Smut Pathogenic Ancestry of the Fungal Clade Ustilaginomycotina.</title>
        <authorList>
            <person name="Kijpornyongpan T."/>
            <person name="Mondo S.J."/>
            <person name="Barry K."/>
            <person name="Sandor L."/>
            <person name="Lee J."/>
            <person name="Lipzen A."/>
            <person name="Pangilinan J."/>
            <person name="LaButti K."/>
            <person name="Hainaut M."/>
            <person name="Henrissat B."/>
            <person name="Grigoriev I.V."/>
            <person name="Spatafora J.W."/>
            <person name="Aime M.C."/>
        </authorList>
    </citation>
    <scope>NUCLEOTIDE SEQUENCE [LARGE SCALE GENOMIC DNA]</scope>
    <source>
        <strain evidence="2 3">MCA 3882</strain>
    </source>
</reference>
<name>A0A316VEA5_9BASI</name>
<feature type="chain" id="PRO_5016319132" evidence="1">
    <location>
        <begin position="21"/>
        <end position="175"/>
    </location>
</feature>
<dbReference type="GeneID" id="37020657"/>
<evidence type="ECO:0000313" key="2">
    <source>
        <dbReference type="EMBL" id="PWN35949.1"/>
    </source>
</evidence>
<feature type="signal peptide" evidence="1">
    <location>
        <begin position="1"/>
        <end position="20"/>
    </location>
</feature>
<dbReference type="RefSeq" id="XP_025356251.1">
    <property type="nucleotide sequence ID" value="XM_025498876.1"/>
</dbReference>
<organism evidence="2 3">
    <name type="scientific">Meira miltonrushii</name>
    <dbReference type="NCBI Taxonomy" id="1280837"/>
    <lineage>
        <taxon>Eukaryota</taxon>
        <taxon>Fungi</taxon>
        <taxon>Dikarya</taxon>
        <taxon>Basidiomycota</taxon>
        <taxon>Ustilaginomycotina</taxon>
        <taxon>Exobasidiomycetes</taxon>
        <taxon>Exobasidiales</taxon>
        <taxon>Brachybasidiaceae</taxon>
        <taxon>Meira</taxon>
    </lineage>
</organism>
<accession>A0A316VEA5</accession>
<dbReference type="EMBL" id="KZ819603">
    <property type="protein sequence ID" value="PWN35949.1"/>
    <property type="molecule type" value="Genomic_DNA"/>
</dbReference>
<keyword evidence="3" id="KW-1185">Reference proteome</keyword>
<evidence type="ECO:0000313" key="3">
    <source>
        <dbReference type="Proteomes" id="UP000245771"/>
    </source>
</evidence>
<protein>
    <submittedName>
        <fullName evidence="2">Uncharacterized protein</fullName>
    </submittedName>
</protein>
<sequence length="175" mass="18819">MIRVLTSIIAFMLICSTALGSSTLVTRGGIHLVAGFVPPAAGGADMIHTIDFPGPVTDYNITGDAYAKHLRSSATCDKVTIQGKDYAKPPCATTLKEHHQIFTITCINAKHDTYADIQFLPTGEVTISGKGKIYGGFTNDQTQFLQLVRGPNDQLKAKGEDVGVIVNCENNHRRA</sequence>
<evidence type="ECO:0000256" key="1">
    <source>
        <dbReference type="SAM" id="SignalP"/>
    </source>
</evidence>
<keyword evidence="1" id="KW-0732">Signal</keyword>